<keyword evidence="4" id="KW-1185">Reference proteome</keyword>
<dbReference type="AlphaFoldDB" id="A5IZ50"/>
<feature type="coiled-coil region" evidence="1">
    <location>
        <begin position="165"/>
        <end position="199"/>
    </location>
</feature>
<accession>A5IZ50</accession>
<reference evidence="4" key="1">
    <citation type="journal article" date="2007" name="PLoS Genet.">
        <title>Being pathogenic, plastic, and sexual while living with a nearly minimal bacterial genome.</title>
        <authorList>
            <person name="Sirand-Pugnet P."/>
            <person name="Lartigue C."/>
            <person name="Marenda M."/>
            <person name="Jacob D."/>
            <person name="Barre A."/>
            <person name="Barbe V."/>
            <person name="Schenowitz C."/>
            <person name="Mangenot S."/>
            <person name="Couloux A."/>
            <person name="Segurens B."/>
            <person name="de Daruvar A."/>
            <person name="Blanchard A."/>
            <person name="Citti C."/>
        </authorList>
    </citation>
    <scope>NUCLEOTIDE SEQUENCE [LARGE SCALE GENOMIC DNA]</scope>
    <source>
        <strain evidence="4">PG2</strain>
    </source>
</reference>
<organism evidence="3 4">
    <name type="scientific">Mycoplasmopsis agalactiae (strain NCTC 10123 / CIP 59.7 / PG2)</name>
    <name type="common">Mycoplasma agalactiae</name>
    <dbReference type="NCBI Taxonomy" id="347257"/>
    <lineage>
        <taxon>Bacteria</taxon>
        <taxon>Bacillati</taxon>
        <taxon>Mycoplasmatota</taxon>
        <taxon>Mycoplasmoidales</taxon>
        <taxon>Metamycoplasmataceae</taxon>
        <taxon>Mycoplasmopsis</taxon>
    </lineage>
</organism>
<keyword evidence="2" id="KW-0732">Signal</keyword>
<dbReference type="KEGG" id="maa:MAG6090"/>
<evidence type="ECO:0008006" key="5">
    <source>
        <dbReference type="Google" id="ProtNLM"/>
    </source>
</evidence>
<sequence length="886" mass="102160">MRKKLLLSSGILALSSPLLSSACYVANVWDKPADNHGYWKNPPNHSGSNATKLVIIKEDDFDAKHINMAVNKILEDNLKLNLAKLNELKAANVIAKIFDDTYTDAIKEIERKARAVEAREAVKVDAEIWLTEHLISASDITGELFALLTKEINKASIEKAKKADLDKQQEWVDALLKEIKDLNEQVASEMNAYSIAKKEEYASRVTGELFSNDHLKEIEKAKRDKEISSKIYNDSASGLDINIHWTKEDLERWTNKVLRDNWDLNKGTLDKIVSADITGKIFDDTYTDAIKEALERKARAEEAIEAVKAEAEIKLIDHKVSASDITGELFSDEHQKWVEKVKNNIKTRIYKDSKSGLDIDLHPTDAQIESENKRLDDEAKKIIANNRRVNKEFVKSWLNDYKNRIFRDSPSGLDINWYSSDKMPNSSAISEISIDDINKEFLKNFALERLLSSPEGISEEDAKEALSNVFDSENKDEVISSFVNSFFKNDEKFKNIKSYSKLLSELISKTDDRRVRSHIKLWLIKNAYDDRTKLFDEMAKALIAKFNKNHYRIPDDKMPKISWFLKSITRYIVSSTNQNDQETGQLPQIFNDITDGIINMLKSLNESDNILAKTAEGAESGESKFITENGFISFAKVFENVNIFKKIFENTNHRAYADFVNIMFKYADGFDDKGLYHEIFNSGKRTKLAKSLWLEKGSVGLVHHGIFKIMSEFIKPLIKNYVNELYESTEIYTDPQDVKTKVEGYQAVWRMYTAFAAILYSNRLPIVYWQLDDGTSESYLRKMVEEEFESAVRKKELSKYDGHYRAIGLVNNYSVNPRFWAGVSDYELNSTDERQNNWKYARDYVLNYIYYHDKYDESYNPGKTKRMVLIEDLKKGYMPVIPKWTS</sequence>
<dbReference type="Proteomes" id="UP000007065">
    <property type="component" value="Chromosome"/>
</dbReference>
<evidence type="ECO:0000256" key="2">
    <source>
        <dbReference type="SAM" id="SignalP"/>
    </source>
</evidence>
<dbReference type="GeneID" id="93358499"/>
<name>A5IZ50_MYCAP</name>
<proteinExistence type="predicted"/>
<dbReference type="RefSeq" id="WP_011949766.1">
    <property type="nucleotide sequence ID" value="NC_009497.1"/>
</dbReference>
<feature type="signal peptide" evidence="2">
    <location>
        <begin position="1"/>
        <end position="22"/>
    </location>
</feature>
<keyword evidence="1" id="KW-0175">Coiled coil</keyword>
<feature type="chain" id="PRO_5002683834" description="Lipoprotein" evidence="2">
    <location>
        <begin position="23"/>
        <end position="886"/>
    </location>
</feature>
<dbReference type="EMBL" id="CU179680">
    <property type="protein sequence ID" value="CAL59309.1"/>
    <property type="molecule type" value="Genomic_DNA"/>
</dbReference>
<evidence type="ECO:0000256" key="1">
    <source>
        <dbReference type="SAM" id="Coils"/>
    </source>
</evidence>
<gene>
    <name evidence="3" type="ordered locus">MAG6090</name>
</gene>
<dbReference type="NCBIfam" id="NF045931">
    <property type="entry name" value="LP_sig_MAG6090"/>
    <property type="match status" value="1"/>
</dbReference>
<dbReference type="PROSITE" id="PS51257">
    <property type="entry name" value="PROKAR_LIPOPROTEIN"/>
    <property type="match status" value="1"/>
</dbReference>
<evidence type="ECO:0000313" key="3">
    <source>
        <dbReference type="EMBL" id="CAL59309.1"/>
    </source>
</evidence>
<dbReference type="HOGENOM" id="CLU_325370_0_0_14"/>
<protein>
    <recommendedName>
        <fullName evidence="5">Lipoprotein</fullName>
    </recommendedName>
</protein>
<evidence type="ECO:0000313" key="4">
    <source>
        <dbReference type="Proteomes" id="UP000007065"/>
    </source>
</evidence>
<dbReference type="NCBIfam" id="NF045950">
    <property type="entry name" value="MAG6090_repeat"/>
    <property type="match status" value="3"/>
</dbReference>